<organism evidence="6 7">
    <name type="scientific">Cucurbitaria berberidis CBS 394.84</name>
    <dbReference type="NCBI Taxonomy" id="1168544"/>
    <lineage>
        <taxon>Eukaryota</taxon>
        <taxon>Fungi</taxon>
        <taxon>Dikarya</taxon>
        <taxon>Ascomycota</taxon>
        <taxon>Pezizomycotina</taxon>
        <taxon>Dothideomycetes</taxon>
        <taxon>Pleosporomycetidae</taxon>
        <taxon>Pleosporales</taxon>
        <taxon>Pleosporineae</taxon>
        <taxon>Cucurbitariaceae</taxon>
        <taxon>Cucurbitaria</taxon>
    </lineage>
</organism>
<feature type="compositionally biased region" description="Acidic residues" evidence="5">
    <location>
        <begin position="241"/>
        <end position="261"/>
    </location>
</feature>
<dbReference type="EMBL" id="ML976619">
    <property type="protein sequence ID" value="KAF1840709.1"/>
    <property type="molecule type" value="Genomic_DNA"/>
</dbReference>
<dbReference type="GeneID" id="63853460"/>
<evidence type="ECO:0000256" key="2">
    <source>
        <dbReference type="ARBA" id="ARBA00006374"/>
    </source>
</evidence>
<sequence length="261" mass="30398">MYASPLSSPSTVSMASDAQNNPFIRNLASSDKKVRDEAFDSLRAYLGSQSHIAELDLLKLWKGLFYCLWMQDKPALQQRLSRELASLVSTLREPVVLPFLRAFWLTIAREWIHIEALRLDKYLYLIRQYVNASFQFLSRNKWKRETLKEWNKIVEEVPLESKDMKIPNGLRYHVLDVWADELEKVGGVEFEKDQEKAKEIVEIMVQPVETLAKEGRLKVLRVAAKECLADQRLRAWRGQEDEVVDEPEEEDEEAEWGGIDD</sequence>
<feature type="region of interest" description="Disordered" evidence="5">
    <location>
        <begin position="239"/>
        <end position="261"/>
    </location>
</feature>
<dbReference type="OrthoDB" id="2019504at2759"/>
<proteinExistence type="inferred from homology"/>
<dbReference type="GO" id="GO:0005634">
    <property type="term" value="C:nucleus"/>
    <property type="evidence" value="ECO:0007669"/>
    <property type="project" value="UniProtKB-SubCell"/>
</dbReference>
<comment type="subcellular location">
    <subcellularLocation>
        <location evidence="1">Nucleus</location>
    </subcellularLocation>
</comment>
<evidence type="ECO:0000313" key="7">
    <source>
        <dbReference type="Proteomes" id="UP000800039"/>
    </source>
</evidence>
<keyword evidence="4" id="KW-0539">Nucleus</keyword>
<dbReference type="Pfam" id="PF05997">
    <property type="entry name" value="Nop52"/>
    <property type="match status" value="1"/>
</dbReference>
<dbReference type="InterPro" id="IPR010301">
    <property type="entry name" value="RRP1"/>
</dbReference>
<evidence type="ECO:0000256" key="4">
    <source>
        <dbReference type="ARBA" id="ARBA00023242"/>
    </source>
</evidence>
<evidence type="ECO:0000256" key="3">
    <source>
        <dbReference type="ARBA" id="ARBA00022552"/>
    </source>
</evidence>
<dbReference type="Proteomes" id="UP000800039">
    <property type="component" value="Unassembled WGS sequence"/>
</dbReference>
<keyword evidence="7" id="KW-1185">Reference proteome</keyword>
<evidence type="ECO:0000256" key="5">
    <source>
        <dbReference type="SAM" id="MobiDB-lite"/>
    </source>
</evidence>
<dbReference type="PANTHER" id="PTHR13026:SF0">
    <property type="entry name" value="RIBOSOMAL RNA PROCESSING 1B"/>
    <property type="match status" value="1"/>
</dbReference>
<dbReference type="RefSeq" id="XP_040783272.1">
    <property type="nucleotide sequence ID" value="XM_040936209.1"/>
</dbReference>
<accession>A0A9P4L3V7</accession>
<dbReference type="GO" id="GO:0030688">
    <property type="term" value="C:preribosome, small subunit precursor"/>
    <property type="evidence" value="ECO:0007669"/>
    <property type="project" value="InterPro"/>
</dbReference>
<evidence type="ECO:0000256" key="1">
    <source>
        <dbReference type="ARBA" id="ARBA00004123"/>
    </source>
</evidence>
<keyword evidence="3" id="KW-0698">rRNA processing</keyword>
<comment type="caution">
    <text evidence="6">The sequence shown here is derived from an EMBL/GenBank/DDBJ whole genome shotgun (WGS) entry which is preliminary data.</text>
</comment>
<dbReference type="PANTHER" id="PTHR13026">
    <property type="entry name" value="NNP-1 PROTEIN NOVEL NUCLEAR PROTEIN 1 NOP52"/>
    <property type="match status" value="1"/>
</dbReference>
<comment type="similarity">
    <text evidence="2">Belongs to the RRP1 family.</text>
</comment>
<name>A0A9P4L3V7_9PLEO</name>
<protein>
    <submittedName>
        <fullName evidence="6">Nop52-domain-containing protein</fullName>
    </submittedName>
</protein>
<dbReference type="AlphaFoldDB" id="A0A9P4L3V7"/>
<reference evidence="6" key="1">
    <citation type="submission" date="2020-01" db="EMBL/GenBank/DDBJ databases">
        <authorList>
            <consortium name="DOE Joint Genome Institute"/>
            <person name="Haridas S."/>
            <person name="Albert R."/>
            <person name="Binder M."/>
            <person name="Bloem J."/>
            <person name="Labutti K."/>
            <person name="Salamov A."/>
            <person name="Andreopoulos B."/>
            <person name="Baker S.E."/>
            <person name="Barry K."/>
            <person name="Bills G."/>
            <person name="Bluhm B.H."/>
            <person name="Cannon C."/>
            <person name="Castanera R."/>
            <person name="Culley D.E."/>
            <person name="Daum C."/>
            <person name="Ezra D."/>
            <person name="Gonzalez J.B."/>
            <person name="Henrissat B."/>
            <person name="Kuo A."/>
            <person name="Liang C."/>
            <person name="Lipzen A."/>
            <person name="Lutzoni F."/>
            <person name="Magnuson J."/>
            <person name="Mondo S."/>
            <person name="Nolan M."/>
            <person name="Ohm R."/>
            <person name="Pangilinan J."/>
            <person name="Park H.-J."/>
            <person name="Ramirez L."/>
            <person name="Alfaro M."/>
            <person name="Sun H."/>
            <person name="Tritt A."/>
            <person name="Yoshinaga Y."/>
            <person name="Zwiers L.-H."/>
            <person name="Turgeon B.G."/>
            <person name="Goodwin S.B."/>
            <person name="Spatafora J.W."/>
            <person name="Crous P.W."/>
            <person name="Grigoriev I.V."/>
        </authorList>
    </citation>
    <scope>NUCLEOTIDE SEQUENCE</scope>
    <source>
        <strain evidence="6">CBS 394.84</strain>
    </source>
</reference>
<dbReference type="GO" id="GO:0006364">
    <property type="term" value="P:rRNA processing"/>
    <property type="evidence" value="ECO:0007669"/>
    <property type="project" value="UniProtKB-KW"/>
</dbReference>
<evidence type="ECO:0000313" key="6">
    <source>
        <dbReference type="EMBL" id="KAF1840709.1"/>
    </source>
</evidence>
<gene>
    <name evidence="6" type="ORF">K460DRAFT_398650</name>
</gene>